<dbReference type="OrthoDB" id="504708at2759"/>
<evidence type="ECO:0000259" key="4">
    <source>
        <dbReference type="Pfam" id="PF01683"/>
    </source>
</evidence>
<keyword evidence="5" id="KW-1185">Reference proteome</keyword>
<reference evidence="6" key="1">
    <citation type="submission" date="2025-08" db="UniProtKB">
        <authorList>
            <consortium name="RefSeq"/>
        </authorList>
    </citation>
    <scope>IDENTIFICATION</scope>
    <source>
        <strain evidence="6">15112-1751.03</strain>
        <tissue evidence="6">Whole Adult</tissue>
    </source>
</reference>
<feature type="domain" description="EB" evidence="4">
    <location>
        <begin position="100"/>
        <end position="157"/>
    </location>
</feature>
<dbReference type="PANTHER" id="PTHR39069:SF8">
    <property type="entry name" value="FI17111P1"/>
    <property type="match status" value="1"/>
</dbReference>
<feature type="compositionally biased region" description="Low complexity" evidence="1">
    <location>
        <begin position="370"/>
        <end position="386"/>
    </location>
</feature>
<dbReference type="AlphaFoldDB" id="A0A6P8XVB8"/>
<dbReference type="InterPro" id="IPR006149">
    <property type="entry name" value="EB_dom"/>
</dbReference>
<evidence type="ECO:0000256" key="3">
    <source>
        <dbReference type="SAM" id="SignalP"/>
    </source>
</evidence>
<evidence type="ECO:0000313" key="5">
    <source>
        <dbReference type="Proteomes" id="UP000515160"/>
    </source>
</evidence>
<protein>
    <submittedName>
        <fullName evidence="6">Serine-rich adhesin for platelets isoform X1</fullName>
    </submittedName>
</protein>
<name>A0A6P8XVB8_DROAB</name>
<dbReference type="GeneID" id="117575259"/>
<sequence>MEKLKLIVTLGILCALLNPQGDGGALAVIWPCESDADCTADGSSCGTETSQCECSSFDTVFSENYTQCLTSSQIGDACQDSVQCNLMPTGASCKTGVCDCADGQTYLRGKCRPLNGLNEPCETDLDCFFGYDRASVSCQESVCACANGYYHRYGNICRRKSMEKNDACVVDADCDALGASATCVGLVCTVADESSTSTTVSTTAGTSTGTTADTTADTTPGITETSTAGSTLETTASTTPATTVGTTPETTAGSTLETTADTTPSTGTATTPETTADTTQWTTPITDSTVFAILPTSSAVARKQFAKAFVYSSPKHKDAAAQATLSLLHDSDSELLLTPRRSREIAVQTSIEKYELKELGPSVKNVATATTNTSTSSRRTSTNTQNNRRRLPAIFRYDNEDIKTYSTLGSSRDDDDADDKKYGSSCTDNGKSCTGLPHSICTNKICLCRQGYYARNGKCFAELGEIAESSDECEYEFDQLSKTCICQKNYFYERDLRNCRKPIQYHLSCTSNSQCSPFGASYCHPTIPRRCTCEEYAQYNEITQLCEYSDGLGAECETNDGCIVDHSICSNRFCVCQDNYFAKDEACVAGIGADCSEDDECIADNTACLERSNSTSEQARSCQCRKGYVHFKDECLKEAEELDDDCVEDEQCKPLLASCNANGKCGCTDEQHEKNGICETKRLLSEPCNKATECFVEKDPENVECRNSVCQCKFGFQASTDQKQCIRVLPNKKNSSGRPSALKIITFVLIGSAFLITSAAIKQAYY</sequence>
<evidence type="ECO:0000313" key="6">
    <source>
        <dbReference type="RefSeq" id="XP_034115285.2"/>
    </source>
</evidence>
<feature type="domain" description="EB" evidence="4">
    <location>
        <begin position="624"/>
        <end position="678"/>
    </location>
</feature>
<proteinExistence type="predicted"/>
<feature type="region of interest" description="Disordered" evidence="1">
    <location>
        <begin position="365"/>
        <end position="391"/>
    </location>
</feature>
<dbReference type="Pfam" id="PF01683">
    <property type="entry name" value="EB"/>
    <property type="match status" value="2"/>
</dbReference>
<dbReference type="Proteomes" id="UP000515160">
    <property type="component" value="Chromosome 2R"/>
</dbReference>
<evidence type="ECO:0000256" key="1">
    <source>
        <dbReference type="SAM" id="MobiDB-lite"/>
    </source>
</evidence>
<dbReference type="RefSeq" id="XP_034115285.2">
    <property type="nucleotide sequence ID" value="XM_034259394.2"/>
</dbReference>
<keyword evidence="2" id="KW-0472">Membrane</keyword>
<dbReference type="PANTHER" id="PTHR39069">
    <property type="entry name" value="ECDYSONE-INDUCIBLE GENE E1, ISOFORM A"/>
    <property type="match status" value="1"/>
</dbReference>
<feature type="transmembrane region" description="Helical" evidence="2">
    <location>
        <begin position="741"/>
        <end position="761"/>
    </location>
</feature>
<keyword evidence="2" id="KW-0812">Transmembrane</keyword>
<organism evidence="5 6">
    <name type="scientific">Drosophila albomicans</name>
    <name type="common">Fruit fly</name>
    <dbReference type="NCBI Taxonomy" id="7291"/>
    <lineage>
        <taxon>Eukaryota</taxon>
        <taxon>Metazoa</taxon>
        <taxon>Ecdysozoa</taxon>
        <taxon>Arthropoda</taxon>
        <taxon>Hexapoda</taxon>
        <taxon>Insecta</taxon>
        <taxon>Pterygota</taxon>
        <taxon>Neoptera</taxon>
        <taxon>Endopterygota</taxon>
        <taxon>Diptera</taxon>
        <taxon>Brachycera</taxon>
        <taxon>Muscomorpha</taxon>
        <taxon>Ephydroidea</taxon>
        <taxon>Drosophilidae</taxon>
        <taxon>Drosophila</taxon>
    </lineage>
</organism>
<evidence type="ECO:0000256" key="2">
    <source>
        <dbReference type="SAM" id="Phobius"/>
    </source>
</evidence>
<feature type="region of interest" description="Disordered" evidence="1">
    <location>
        <begin position="406"/>
        <end position="429"/>
    </location>
</feature>
<feature type="signal peptide" evidence="3">
    <location>
        <begin position="1"/>
        <end position="23"/>
    </location>
</feature>
<feature type="region of interest" description="Disordered" evidence="1">
    <location>
        <begin position="198"/>
        <end position="282"/>
    </location>
</feature>
<accession>A0A6P8XVB8</accession>
<keyword evidence="3" id="KW-0732">Signal</keyword>
<keyword evidence="2" id="KW-1133">Transmembrane helix</keyword>
<gene>
    <name evidence="6" type="primary">LOC117575259</name>
</gene>
<feature type="chain" id="PRO_5039477135" evidence="3">
    <location>
        <begin position="24"/>
        <end position="766"/>
    </location>
</feature>